<dbReference type="InterPro" id="IPR029063">
    <property type="entry name" value="SAM-dependent_MTases_sf"/>
</dbReference>
<evidence type="ECO:0000259" key="1">
    <source>
        <dbReference type="Pfam" id="PF08241"/>
    </source>
</evidence>
<name>A0A382MKV4_9ZZZZ</name>
<evidence type="ECO:0000313" key="2">
    <source>
        <dbReference type="EMBL" id="SVC49148.1"/>
    </source>
</evidence>
<dbReference type="Pfam" id="PF08241">
    <property type="entry name" value="Methyltransf_11"/>
    <property type="match status" value="1"/>
</dbReference>
<reference evidence="2" key="1">
    <citation type="submission" date="2018-05" db="EMBL/GenBank/DDBJ databases">
        <authorList>
            <person name="Lanie J.A."/>
            <person name="Ng W.-L."/>
            <person name="Kazmierczak K.M."/>
            <person name="Andrzejewski T.M."/>
            <person name="Davidsen T.M."/>
            <person name="Wayne K.J."/>
            <person name="Tettelin H."/>
            <person name="Glass J.I."/>
            <person name="Rusch D."/>
            <person name="Podicherti R."/>
            <person name="Tsui H.-C.T."/>
            <person name="Winkler M.E."/>
        </authorList>
    </citation>
    <scope>NUCLEOTIDE SEQUENCE</scope>
</reference>
<dbReference type="EMBL" id="UINC01094152">
    <property type="protein sequence ID" value="SVC49148.1"/>
    <property type="molecule type" value="Genomic_DNA"/>
</dbReference>
<feature type="domain" description="Methyltransferase type 11" evidence="1">
    <location>
        <begin position="179"/>
        <end position="214"/>
    </location>
</feature>
<proteinExistence type="predicted"/>
<protein>
    <recommendedName>
        <fullName evidence="1">Methyltransferase type 11 domain-containing protein</fullName>
    </recommendedName>
</protein>
<gene>
    <name evidence="2" type="ORF">METZ01_LOCUS302002</name>
</gene>
<sequence>MNKKNIRKILGGFKSYIPGGVSMHVTGGTDSARYCYTIWLRHLSILHKNGFTKIPNTIAELGPGNSIGTGLAGLLSGSKKFYALDAIEHTDIKKNISIFDELVTLFANHSALPDDNEFPRALPRLTSYNFPSDIFTDVNLEKFLDKSRIQSLRNELIDMKKQKNLIRYMCPWNDPKIIENDSVDVVFSQAVLEHVEDIKHTYRAMYRWVKKGGCISNQIDFESHGLSDEWNGHWSFSDVTWKLMKGNRPYLINREPLSKHLEAVQDAGFEIVSVIPVKTFPSDAYTGAIERDKLAQKFRNMSEEDFTTASAYILAKK</sequence>
<dbReference type="AlphaFoldDB" id="A0A382MKV4"/>
<accession>A0A382MKV4</accession>
<organism evidence="2">
    <name type="scientific">marine metagenome</name>
    <dbReference type="NCBI Taxonomy" id="408172"/>
    <lineage>
        <taxon>unclassified sequences</taxon>
        <taxon>metagenomes</taxon>
        <taxon>ecological metagenomes</taxon>
    </lineage>
</organism>
<dbReference type="SUPFAM" id="SSF53335">
    <property type="entry name" value="S-adenosyl-L-methionine-dependent methyltransferases"/>
    <property type="match status" value="1"/>
</dbReference>
<dbReference type="Gene3D" id="3.40.50.150">
    <property type="entry name" value="Vaccinia Virus protein VP39"/>
    <property type="match status" value="1"/>
</dbReference>
<dbReference type="GO" id="GO:0008757">
    <property type="term" value="F:S-adenosylmethionine-dependent methyltransferase activity"/>
    <property type="evidence" value="ECO:0007669"/>
    <property type="project" value="InterPro"/>
</dbReference>
<dbReference type="CDD" id="cd02440">
    <property type="entry name" value="AdoMet_MTases"/>
    <property type="match status" value="1"/>
</dbReference>
<dbReference type="InterPro" id="IPR013216">
    <property type="entry name" value="Methyltransf_11"/>
</dbReference>